<dbReference type="GO" id="GO:0004497">
    <property type="term" value="F:monooxygenase activity"/>
    <property type="evidence" value="ECO:0007669"/>
    <property type="project" value="UniProtKB-KW"/>
</dbReference>
<keyword evidence="9" id="KW-1185">Reference proteome</keyword>
<evidence type="ECO:0000313" key="9">
    <source>
        <dbReference type="Proteomes" id="UP000235023"/>
    </source>
</evidence>
<organism evidence="8 9">
    <name type="scientific">Aspergillus taichungensis</name>
    <dbReference type="NCBI Taxonomy" id="482145"/>
    <lineage>
        <taxon>Eukaryota</taxon>
        <taxon>Fungi</taxon>
        <taxon>Dikarya</taxon>
        <taxon>Ascomycota</taxon>
        <taxon>Pezizomycotina</taxon>
        <taxon>Eurotiomycetes</taxon>
        <taxon>Eurotiomycetidae</taxon>
        <taxon>Eurotiales</taxon>
        <taxon>Aspergillaceae</taxon>
        <taxon>Aspergillus</taxon>
        <taxon>Aspergillus subgen. Circumdati</taxon>
    </lineage>
</organism>
<evidence type="ECO:0000259" key="7">
    <source>
        <dbReference type="Pfam" id="PF01494"/>
    </source>
</evidence>
<protein>
    <submittedName>
        <fullName evidence="8">Salicylate hydroxylase</fullName>
    </submittedName>
</protein>
<dbReference type="GO" id="GO:0071949">
    <property type="term" value="F:FAD binding"/>
    <property type="evidence" value="ECO:0007669"/>
    <property type="project" value="InterPro"/>
</dbReference>
<dbReference type="EMBL" id="KZ559505">
    <property type="protein sequence ID" value="PLN85311.1"/>
    <property type="molecule type" value="Genomic_DNA"/>
</dbReference>
<dbReference type="PRINTS" id="PR00420">
    <property type="entry name" value="RNGMNOXGNASE"/>
</dbReference>
<reference evidence="9" key="1">
    <citation type="submission" date="2017-12" db="EMBL/GenBank/DDBJ databases">
        <authorList>
            <consortium name="DOE Joint Genome Institute"/>
            <person name="Mondo S.J."/>
            <person name="Kjaerbolling I."/>
            <person name="Vesth T.C."/>
            <person name="Frisvad J.C."/>
            <person name="Nybo J.L."/>
            <person name="Theobald S."/>
            <person name="Kuo A."/>
            <person name="Bowyer P."/>
            <person name="Matsuda Y."/>
            <person name="Lyhne E.K."/>
            <person name="Kogle M.E."/>
            <person name="Clum A."/>
            <person name="Lipzen A."/>
            <person name="Salamov A."/>
            <person name="Ngan C.Y."/>
            <person name="Daum C."/>
            <person name="Chiniquy J."/>
            <person name="Barry K."/>
            <person name="LaButti K."/>
            <person name="Haridas S."/>
            <person name="Simmons B.A."/>
            <person name="Magnuson J.K."/>
            <person name="Mortensen U.H."/>
            <person name="Larsen T.O."/>
            <person name="Grigoriev I.V."/>
            <person name="Baker S.E."/>
            <person name="Andersen M.R."/>
            <person name="Nordberg H.P."/>
            <person name="Cantor M.N."/>
            <person name="Hua S.X."/>
        </authorList>
    </citation>
    <scope>NUCLEOTIDE SEQUENCE [LARGE SCALE GENOMIC DNA]</scope>
    <source>
        <strain evidence="9">IBT 19404</strain>
    </source>
</reference>
<evidence type="ECO:0000313" key="8">
    <source>
        <dbReference type="EMBL" id="PLN85311.1"/>
    </source>
</evidence>
<name>A0A2J5I5T4_9EURO</name>
<dbReference type="PANTHER" id="PTHR13789">
    <property type="entry name" value="MONOOXYGENASE"/>
    <property type="match status" value="1"/>
</dbReference>
<dbReference type="SUPFAM" id="SSF51905">
    <property type="entry name" value="FAD/NAD(P)-binding domain"/>
    <property type="match status" value="1"/>
</dbReference>
<dbReference type="OrthoDB" id="16820at2759"/>
<comment type="similarity">
    <text evidence="1">Belongs to the paxM FAD-dependent monooxygenase family.</text>
</comment>
<feature type="compositionally biased region" description="Low complexity" evidence="6">
    <location>
        <begin position="24"/>
        <end position="39"/>
    </location>
</feature>
<dbReference type="InterPro" id="IPR002938">
    <property type="entry name" value="FAD-bd"/>
</dbReference>
<dbReference type="AlphaFoldDB" id="A0A2J5I5T4"/>
<feature type="region of interest" description="Disordered" evidence="6">
    <location>
        <begin position="20"/>
        <end position="43"/>
    </location>
</feature>
<gene>
    <name evidence="8" type="ORF">BDW42DRAFT_2320</name>
</gene>
<proteinExistence type="inferred from homology"/>
<dbReference type="InterPro" id="IPR036188">
    <property type="entry name" value="FAD/NAD-bd_sf"/>
</dbReference>
<evidence type="ECO:0000256" key="6">
    <source>
        <dbReference type="SAM" id="MobiDB-lite"/>
    </source>
</evidence>
<evidence type="ECO:0000256" key="5">
    <source>
        <dbReference type="ARBA" id="ARBA00023033"/>
    </source>
</evidence>
<keyword evidence="4" id="KW-0560">Oxidoreductase</keyword>
<dbReference type="PANTHER" id="PTHR13789:SF309">
    <property type="entry name" value="PUTATIVE (AFU_ORTHOLOGUE AFUA_6G14510)-RELATED"/>
    <property type="match status" value="1"/>
</dbReference>
<sequence length="499" mass="55466">MEDDNHLIPQLVGKTWVWLPAEPRTPSTRTPSTTGSSTPKGDAPRRILIVGAGIAGIASALSISQELGPYVPDLQITIYERNDVLSTSGGAINLTPVAQRHLDRLGVLAELDRHGSAGGADVECIELFSCRSGRSLGSIDFTDRRGNAVGGYKGRRVMRIVLSLAMLSVVERTKNISIEFGKKLVRGEDLEDGGKLHFEDGTTAQGDLVLGCDGVHSATRTRWVAPDCHSQYTGISFLQSIVDTDALQSKVHFNATAMNISRHGSLLTSYCDRDHEQIFLAAIVQFEEQLLSDYRLDNGQDWRTRSAIKRALAEEMRIRFGKSALPCIRELASTHADWILYPVYQVPPGGKWHTDRAILLGDAAHAMPPRDESAAYALDDAILFSRTLARHRNEHPRAAFRAYESLRRDTVQSAFKASRRMWDKNRDMGMLEGRLKEWTLPFHLRHSRDERQAAWEYDASQIKIPDGEGTSVSSSGDEVYSPSGERLYTVEKELKRLGI</sequence>
<dbReference type="InterPro" id="IPR050493">
    <property type="entry name" value="FAD-dep_Monooxygenase_BioMet"/>
</dbReference>
<accession>A0A2J5I5T4</accession>
<evidence type="ECO:0000256" key="1">
    <source>
        <dbReference type="ARBA" id="ARBA00007992"/>
    </source>
</evidence>
<keyword evidence="2" id="KW-0285">Flavoprotein</keyword>
<keyword evidence="5" id="KW-0503">Monooxygenase</keyword>
<evidence type="ECO:0000256" key="2">
    <source>
        <dbReference type="ARBA" id="ARBA00022630"/>
    </source>
</evidence>
<keyword evidence="3" id="KW-0274">FAD</keyword>
<evidence type="ECO:0000256" key="3">
    <source>
        <dbReference type="ARBA" id="ARBA00022827"/>
    </source>
</evidence>
<dbReference type="Proteomes" id="UP000235023">
    <property type="component" value="Unassembled WGS sequence"/>
</dbReference>
<feature type="domain" description="FAD-binding" evidence="7">
    <location>
        <begin position="47"/>
        <end position="416"/>
    </location>
</feature>
<dbReference type="Pfam" id="PF01494">
    <property type="entry name" value="FAD_binding_3"/>
    <property type="match status" value="1"/>
</dbReference>
<dbReference type="Gene3D" id="3.50.50.60">
    <property type="entry name" value="FAD/NAD(P)-binding domain"/>
    <property type="match status" value="1"/>
</dbReference>
<evidence type="ECO:0000256" key="4">
    <source>
        <dbReference type="ARBA" id="ARBA00023002"/>
    </source>
</evidence>